<keyword evidence="3 7" id="KW-0812">Transmembrane</keyword>
<reference evidence="9 10" key="1">
    <citation type="submission" date="2017-08" db="EMBL/GenBank/DDBJ databases">
        <title>Infants hospitalized years apart are colonized by the same room-sourced microbial strains.</title>
        <authorList>
            <person name="Brooks B."/>
            <person name="Olm M.R."/>
            <person name="Firek B.A."/>
            <person name="Baker R."/>
            <person name="Thomas B.C."/>
            <person name="Morowitz M.J."/>
            <person name="Banfield J.F."/>
        </authorList>
    </citation>
    <scope>NUCLEOTIDE SEQUENCE [LARGE SCALE GENOMIC DNA]</scope>
    <source>
        <strain evidence="9">S2_003_000_R2_14</strain>
    </source>
</reference>
<keyword evidence="5 7" id="KW-0472">Membrane</keyword>
<evidence type="ECO:0000256" key="2">
    <source>
        <dbReference type="ARBA" id="ARBA00022475"/>
    </source>
</evidence>
<evidence type="ECO:0000259" key="8">
    <source>
        <dbReference type="Pfam" id="PF13515"/>
    </source>
</evidence>
<gene>
    <name evidence="9" type="ORF">DI536_19620</name>
</gene>
<feature type="transmembrane region" description="Helical" evidence="7">
    <location>
        <begin position="440"/>
        <end position="470"/>
    </location>
</feature>
<comment type="similarity">
    <text evidence="6">Belongs to the YccS/YhfK family.</text>
</comment>
<organism evidence="9 10">
    <name type="scientific">Archangium gephyra</name>
    <dbReference type="NCBI Taxonomy" id="48"/>
    <lineage>
        <taxon>Bacteria</taxon>
        <taxon>Pseudomonadati</taxon>
        <taxon>Myxococcota</taxon>
        <taxon>Myxococcia</taxon>
        <taxon>Myxococcales</taxon>
        <taxon>Cystobacterineae</taxon>
        <taxon>Archangiaceae</taxon>
        <taxon>Archangium</taxon>
    </lineage>
</organism>
<dbReference type="GO" id="GO:0005886">
    <property type="term" value="C:plasma membrane"/>
    <property type="evidence" value="ECO:0007669"/>
    <property type="project" value="UniProtKB-SubCell"/>
</dbReference>
<feature type="domain" description="Integral membrane bound transporter" evidence="8">
    <location>
        <begin position="398"/>
        <end position="517"/>
    </location>
</feature>
<name>A0A2W5TGD6_9BACT</name>
<evidence type="ECO:0000256" key="6">
    <source>
        <dbReference type="ARBA" id="ARBA00043993"/>
    </source>
</evidence>
<evidence type="ECO:0000256" key="5">
    <source>
        <dbReference type="ARBA" id="ARBA00023136"/>
    </source>
</evidence>
<proteinExistence type="inferred from homology"/>
<dbReference type="PANTHER" id="PTHR30509:SF9">
    <property type="entry name" value="MULTIDRUG RESISTANCE PROTEIN MDTO"/>
    <property type="match status" value="1"/>
</dbReference>
<feature type="transmembrane region" description="Helical" evidence="7">
    <location>
        <begin position="505"/>
        <end position="523"/>
    </location>
</feature>
<feature type="transmembrane region" description="Helical" evidence="7">
    <location>
        <begin position="476"/>
        <end position="493"/>
    </location>
</feature>
<comment type="caution">
    <text evidence="9">The sequence shown here is derived from an EMBL/GenBank/DDBJ whole genome shotgun (WGS) entry which is preliminary data.</text>
</comment>
<keyword evidence="4 7" id="KW-1133">Transmembrane helix</keyword>
<keyword evidence="2" id="KW-1003">Cell membrane</keyword>
<evidence type="ECO:0000256" key="1">
    <source>
        <dbReference type="ARBA" id="ARBA00004651"/>
    </source>
</evidence>
<dbReference type="Proteomes" id="UP000249061">
    <property type="component" value="Unassembled WGS sequence"/>
</dbReference>
<feature type="transmembrane region" description="Helical" evidence="7">
    <location>
        <begin position="122"/>
        <end position="139"/>
    </location>
</feature>
<dbReference type="PANTHER" id="PTHR30509">
    <property type="entry name" value="P-HYDROXYBENZOIC ACID EFFLUX PUMP SUBUNIT-RELATED"/>
    <property type="match status" value="1"/>
</dbReference>
<feature type="transmembrane region" description="Helical" evidence="7">
    <location>
        <begin position="151"/>
        <end position="169"/>
    </location>
</feature>
<comment type="subcellular location">
    <subcellularLocation>
        <location evidence="1">Cell membrane</location>
        <topology evidence="1">Multi-pass membrane protein</topology>
    </subcellularLocation>
</comment>
<accession>A0A2W5TGD6</accession>
<dbReference type="EMBL" id="QFQP01000017">
    <property type="protein sequence ID" value="PZR10455.1"/>
    <property type="molecule type" value="Genomic_DNA"/>
</dbReference>
<dbReference type="InterPro" id="IPR049453">
    <property type="entry name" value="Memb_transporter_dom"/>
</dbReference>
<evidence type="ECO:0000313" key="10">
    <source>
        <dbReference type="Proteomes" id="UP000249061"/>
    </source>
</evidence>
<dbReference type="AlphaFoldDB" id="A0A2W5TGD6"/>
<dbReference type="Pfam" id="PF13515">
    <property type="entry name" value="FUSC_2"/>
    <property type="match status" value="1"/>
</dbReference>
<evidence type="ECO:0000313" key="9">
    <source>
        <dbReference type="EMBL" id="PZR10455.1"/>
    </source>
</evidence>
<protein>
    <recommendedName>
        <fullName evidence="8">Integral membrane bound transporter domain-containing protein</fullName>
    </recommendedName>
</protein>
<feature type="transmembrane region" description="Helical" evidence="7">
    <location>
        <begin position="387"/>
        <end position="404"/>
    </location>
</feature>
<evidence type="ECO:0000256" key="4">
    <source>
        <dbReference type="ARBA" id="ARBA00022989"/>
    </source>
</evidence>
<evidence type="ECO:0000256" key="7">
    <source>
        <dbReference type="SAM" id="Phobius"/>
    </source>
</evidence>
<evidence type="ECO:0000256" key="3">
    <source>
        <dbReference type="ARBA" id="ARBA00022692"/>
    </source>
</evidence>
<sequence length="700" mass="74801">MTGMALERLVQPLQEATKLETRQFTVMLGLRAAAATFIPLLLGACWGHPEFHWAGIAGFVATTSDKGGAYATRARTFFALLLAGSSAVVLGSFVGPSLWASVLVTFVVVSTGALVRVLGNEAISVGTVTSVMFLIAQAQPAHGVAASLERGGLNAAGVAWAALLALVVWPVRQFSPARKAVAACFDALAAHVDQLAAQLSEAGSRSWHTLHQKDHTMVRAAIENARTHLTAIRGNTRGMNDKLSWLLGLVQTCDQTFGRIVALTDVLESAGPGQLPVPIRKELDRQLSQIAHACRALATFAIDENEKAPVPRAEISATTLVQQVKDADALEPLKRAQLAHAGELLGAIDAALETVAPVTNPAKDERAPWWVTLRSAIGLESVEFRHALRVAVLVAGSVAVVGALNIEHGFWATITMLVVLQPHAPATFMRSLQRVGGTVLGSLLAILITAVVPPAALLPVCAVMAAVSVSVIQVNYALYAALLTPTFLLLAQLNGLDHRLAGLRAMTNIAAGVVALIASRLLWPTTEKTRIGDELAKAVEALRVLFHVTSRRPRAPDAELEAARRRFGLLVGNADVSLQRLVAERTLSEQELEPLITLPLYLRRFCWSAIALMSLPTETPLPETLVQAFDGALDELAGALREKRPPRELSSMGVESELKDTLLQGQVARLMQHLQAIHDAEKRLVFHHAVATQVPVAALP</sequence>